<evidence type="ECO:0000256" key="1">
    <source>
        <dbReference type="ARBA" id="ARBA00001668"/>
    </source>
</evidence>
<dbReference type="InterPro" id="IPR012319">
    <property type="entry name" value="FPG_cat"/>
</dbReference>
<keyword evidence="10 16" id="KW-0456">Lyase</keyword>
<gene>
    <name evidence="16" type="ORF">J2Z66_006872</name>
</gene>
<dbReference type="Pfam" id="PF06831">
    <property type="entry name" value="H2TH"/>
    <property type="match status" value="1"/>
</dbReference>
<evidence type="ECO:0000256" key="5">
    <source>
        <dbReference type="ARBA" id="ARBA00022771"/>
    </source>
</evidence>
<keyword evidence="12 16" id="KW-0326">Glycosidase</keyword>
<evidence type="ECO:0000259" key="15">
    <source>
        <dbReference type="PROSITE" id="PS51068"/>
    </source>
</evidence>
<keyword evidence="7" id="KW-0862">Zinc</keyword>
<dbReference type="PANTHER" id="PTHR22993:SF9">
    <property type="entry name" value="FORMAMIDOPYRIMIDINE-DNA GLYCOSYLASE"/>
    <property type="match status" value="1"/>
</dbReference>
<comment type="catalytic activity">
    <reaction evidence="1">
        <text>Hydrolysis of DNA containing ring-opened 7-methylguanine residues, releasing 2,6-diamino-4-hydroxy-5-(N-methyl)formamidopyrimidine.</text>
        <dbReference type="EC" id="3.2.2.23"/>
    </reaction>
</comment>
<dbReference type="SUPFAM" id="SSF81624">
    <property type="entry name" value="N-terminal domain of MutM-like DNA repair proteins"/>
    <property type="match status" value="1"/>
</dbReference>
<organism evidence="16 17">
    <name type="scientific">Paenibacillus eucommiae</name>
    <dbReference type="NCBI Taxonomy" id="1355755"/>
    <lineage>
        <taxon>Bacteria</taxon>
        <taxon>Bacillati</taxon>
        <taxon>Bacillota</taxon>
        <taxon>Bacilli</taxon>
        <taxon>Bacillales</taxon>
        <taxon>Paenibacillaceae</taxon>
        <taxon>Paenibacillus</taxon>
    </lineage>
</organism>
<feature type="domain" description="FPG-type" evidence="14">
    <location>
        <begin position="235"/>
        <end position="269"/>
    </location>
</feature>
<evidence type="ECO:0000256" key="6">
    <source>
        <dbReference type="ARBA" id="ARBA00022801"/>
    </source>
</evidence>
<evidence type="ECO:0000313" key="16">
    <source>
        <dbReference type="EMBL" id="MBP1995230.1"/>
    </source>
</evidence>
<dbReference type="Proteomes" id="UP001519287">
    <property type="component" value="Unassembled WGS sequence"/>
</dbReference>
<evidence type="ECO:0000313" key="17">
    <source>
        <dbReference type="Proteomes" id="UP001519287"/>
    </source>
</evidence>
<feature type="domain" description="Formamidopyrimidine-DNA glycosylase catalytic" evidence="15">
    <location>
        <begin position="2"/>
        <end position="106"/>
    </location>
</feature>
<evidence type="ECO:0000256" key="7">
    <source>
        <dbReference type="ARBA" id="ARBA00022833"/>
    </source>
</evidence>
<evidence type="ECO:0000256" key="9">
    <source>
        <dbReference type="ARBA" id="ARBA00023204"/>
    </source>
</evidence>
<proteinExistence type="inferred from homology"/>
<protein>
    <submittedName>
        <fullName evidence="16">Formamidopyrimidine-DNA glycosylase</fullName>
        <ecNumber evidence="16">3.2.2.23</ecNumber>
        <ecNumber evidence="16">4.2.99.18</ecNumber>
    </submittedName>
</protein>
<keyword evidence="5 13" id="KW-0863">Zinc-finger</keyword>
<dbReference type="InterPro" id="IPR015886">
    <property type="entry name" value="H2TH_FPG"/>
</dbReference>
<comment type="caution">
    <text evidence="16">The sequence shown here is derived from an EMBL/GenBank/DDBJ whole genome shotgun (WGS) entry which is preliminary data.</text>
</comment>
<dbReference type="PROSITE" id="PS51068">
    <property type="entry name" value="FPG_CAT"/>
    <property type="match status" value="1"/>
</dbReference>
<evidence type="ECO:0000256" key="8">
    <source>
        <dbReference type="ARBA" id="ARBA00023125"/>
    </source>
</evidence>
<dbReference type="SMART" id="SM01232">
    <property type="entry name" value="H2TH"/>
    <property type="match status" value="1"/>
</dbReference>
<dbReference type="GO" id="GO:0140078">
    <property type="term" value="F:class I DNA-(apurinic or apyrimidinic site) endonuclease activity"/>
    <property type="evidence" value="ECO:0007669"/>
    <property type="project" value="UniProtKB-EC"/>
</dbReference>
<dbReference type="Gene3D" id="1.10.8.50">
    <property type="match status" value="1"/>
</dbReference>
<dbReference type="SUPFAM" id="SSF57716">
    <property type="entry name" value="Glucocorticoid receptor-like (DNA-binding domain)"/>
    <property type="match status" value="1"/>
</dbReference>
<evidence type="ECO:0000256" key="10">
    <source>
        <dbReference type="ARBA" id="ARBA00023239"/>
    </source>
</evidence>
<reference evidence="16 17" key="1">
    <citation type="submission" date="2021-03" db="EMBL/GenBank/DDBJ databases">
        <title>Genomic Encyclopedia of Type Strains, Phase IV (KMG-IV): sequencing the most valuable type-strain genomes for metagenomic binning, comparative biology and taxonomic classification.</title>
        <authorList>
            <person name="Goeker M."/>
        </authorList>
    </citation>
    <scope>NUCLEOTIDE SEQUENCE [LARGE SCALE GENOMIC DNA]</scope>
    <source>
        <strain evidence="16 17">DSM 26048</strain>
    </source>
</reference>
<dbReference type="Pfam" id="PF01149">
    <property type="entry name" value="Fapy_DNA_glyco"/>
    <property type="match status" value="1"/>
</dbReference>
<evidence type="ECO:0000256" key="12">
    <source>
        <dbReference type="ARBA" id="ARBA00023295"/>
    </source>
</evidence>
<keyword evidence="9" id="KW-0234">DNA repair</keyword>
<sequence>MPELPEMENYRRLLIPLICQKQISDVEITRTKSINVDPEVFREQLVGTYIVSIERRAKHLLFHLSTDHVLVLHLMLGGWIFFGNEEQKPDRTTQVVIHFGTMKLYFIGLRLGYLHLFTRSQVPKLLAKLGPEPSEPSLTPTDFQRLIKSRKSNLKVTLVDQSFLSGIGNCYSDEICFYAGILPARKANALSLEEERRLYEAIHSVLNEATRYGGYMESPLFVGDQLTGQFDSMCRVYDREGEPCFRCGSKIIKDEISSKKCFYCSNCQS</sequence>
<keyword evidence="4" id="KW-0227">DNA damage</keyword>
<comment type="similarity">
    <text evidence="2">Belongs to the FPG family.</text>
</comment>
<evidence type="ECO:0000256" key="11">
    <source>
        <dbReference type="ARBA" id="ARBA00023268"/>
    </source>
</evidence>
<evidence type="ECO:0000256" key="4">
    <source>
        <dbReference type="ARBA" id="ARBA00022763"/>
    </source>
</evidence>
<dbReference type="InterPro" id="IPR010979">
    <property type="entry name" value="Ribosomal_uS13-like_H2TH"/>
</dbReference>
<evidence type="ECO:0000256" key="2">
    <source>
        <dbReference type="ARBA" id="ARBA00009409"/>
    </source>
</evidence>
<accession>A0ABS4J7L0</accession>
<dbReference type="EC" id="4.2.99.18" evidence="16"/>
<dbReference type="PANTHER" id="PTHR22993">
    <property type="entry name" value="FORMAMIDOPYRIMIDINE-DNA GLYCOSYLASE"/>
    <property type="match status" value="1"/>
</dbReference>
<dbReference type="EMBL" id="JAGGLB010000032">
    <property type="protein sequence ID" value="MBP1995230.1"/>
    <property type="molecule type" value="Genomic_DNA"/>
</dbReference>
<keyword evidence="11" id="KW-0511">Multifunctional enzyme</keyword>
<keyword evidence="6 16" id="KW-0378">Hydrolase</keyword>
<dbReference type="InterPro" id="IPR000214">
    <property type="entry name" value="Znf_DNA_glyclase/AP_lyase"/>
</dbReference>
<dbReference type="InterPro" id="IPR035937">
    <property type="entry name" value="FPG_N"/>
</dbReference>
<keyword evidence="3" id="KW-0479">Metal-binding</keyword>
<dbReference type="SUPFAM" id="SSF46946">
    <property type="entry name" value="S13-like H2TH domain"/>
    <property type="match status" value="1"/>
</dbReference>
<evidence type="ECO:0000259" key="14">
    <source>
        <dbReference type="PROSITE" id="PS51066"/>
    </source>
</evidence>
<dbReference type="EC" id="3.2.2.23" evidence="16"/>
<dbReference type="PROSITE" id="PS51066">
    <property type="entry name" value="ZF_FPG_2"/>
    <property type="match status" value="1"/>
</dbReference>
<dbReference type="RefSeq" id="WP_209977045.1">
    <property type="nucleotide sequence ID" value="NZ_JAGGLB010000032.1"/>
</dbReference>
<dbReference type="SMART" id="SM00898">
    <property type="entry name" value="Fapy_DNA_glyco"/>
    <property type="match status" value="1"/>
</dbReference>
<keyword evidence="17" id="KW-1185">Reference proteome</keyword>
<evidence type="ECO:0000256" key="3">
    <source>
        <dbReference type="ARBA" id="ARBA00022723"/>
    </source>
</evidence>
<dbReference type="GO" id="GO:0008534">
    <property type="term" value="F:oxidized purine nucleobase lesion DNA N-glycosylase activity"/>
    <property type="evidence" value="ECO:0007669"/>
    <property type="project" value="UniProtKB-EC"/>
</dbReference>
<name>A0ABS4J7L0_9BACL</name>
<evidence type="ECO:0000256" key="13">
    <source>
        <dbReference type="PROSITE-ProRule" id="PRU00391"/>
    </source>
</evidence>
<dbReference type="Gene3D" id="3.20.190.10">
    <property type="entry name" value="MutM-like, N-terminal"/>
    <property type="match status" value="1"/>
</dbReference>
<keyword evidence="8" id="KW-0238">DNA-binding</keyword>